<dbReference type="GO" id="GO:0042602">
    <property type="term" value="F:riboflavin reductase (NADPH) activity"/>
    <property type="evidence" value="ECO:0007669"/>
    <property type="project" value="TreeGrafter"/>
</dbReference>
<dbReference type="OrthoDB" id="9792858at2"/>
<organism evidence="4 5">
    <name type="scientific">Caenispirillum salinarum AK4</name>
    <dbReference type="NCBI Taxonomy" id="1238182"/>
    <lineage>
        <taxon>Bacteria</taxon>
        <taxon>Pseudomonadati</taxon>
        <taxon>Pseudomonadota</taxon>
        <taxon>Alphaproteobacteria</taxon>
        <taxon>Rhodospirillales</taxon>
        <taxon>Novispirillaceae</taxon>
        <taxon>Caenispirillum</taxon>
    </lineage>
</organism>
<dbReference type="InterPro" id="IPR002563">
    <property type="entry name" value="Flavin_Rdtase-like_dom"/>
</dbReference>
<proteinExistence type="inferred from homology"/>
<dbReference type="SUPFAM" id="SSF50475">
    <property type="entry name" value="FMN-binding split barrel"/>
    <property type="match status" value="1"/>
</dbReference>
<comment type="caution">
    <text evidence="4">The sequence shown here is derived from an EMBL/GenBank/DDBJ whole genome shotgun (WGS) entry which is preliminary data.</text>
</comment>
<evidence type="ECO:0000313" key="5">
    <source>
        <dbReference type="Proteomes" id="UP000009881"/>
    </source>
</evidence>
<dbReference type="SMART" id="SM00903">
    <property type="entry name" value="Flavin_Reduct"/>
    <property type="match status" value="1"/>
</dbReference>
<accession>K9H239</accession>
<dbReference type="GO" id="GO:0010181">
    <property type="term" value="F:FMN binding"/>
    <property type="evidence" value="ECO:0007669"/>
    <property type="project" value="InterPro"/>
</dbReference>
<dbReference type="Gene3D" id="2.30.110.10">
    <property type="entry name" value="Electron Transport, Fmn-binding Protein, Chain A"/>
    <property type="match status" value="1"/>
</dbReference>
<evidence type="ECO:0000313" key="4">
    <source>
        <dbReference type="EMBL" id="EKV31612.1"/>
    </source>
</evidence>
<dbReference type="Pfam" id="PF01613">
    <property type="entry name" value="Flavin_Reduct"/>
    <property type="match status" value="1"/>
</dbReference>
<dbReference type="RefSeq" id="WP_009540093.1">
    <property type="nucleotide sequence ID" value="NZ_ANHY01000006.1"/>
</dbReference>
<dbReference type="EMBL" id="ANHY01000006">
    <property type="protein sequence ID" value="EKV31612.1"/>
    <property type="molecule type" value="Genomic_DNA"/>
</dbReference>
<dbReference type="PANTHER" id="PTHR30466:SF11">
    <property type="entry name" value="FLAVIN-DEPENDENT MONOOXYGENASE, REDUCTASE SUBUNIT HSAB"/>
    <property type="match status" value="1"/>
</dbReference>
<gene>
    <name evidence="4" type="ORF">C882_3985</name>
</gene>
<keyword evidence="2" id="KW-0560">Oxidoreductase</keyword>
<dbReference type="AlphaFoldDB" id="K9H239"/>
<keyword evidence="5" id="KW-1185">Reference proteome</keyword>
<dbReference type="Proteomes" id="UP000009881">
    <property type="component" value="Unassembled WGS sequence"/>
</dbReference>
<feature type="domain" description="Flavin reductase like" evidence="3">
    <location>
        <begin position="12"/>
        <end position="155"/>
    </location>
</feature>
<dbReference type="PATRIC" id="fig|1238182.3.peg.1647"/>
<dbReference type="PANTHER" id="PTHR30466">
    <property type="entry name" value="FLAVIN REDUCTASE"/>
    <property type="match status" value="1"/>
</dbReference>
<reference evidence="4 5" key="1">
    <citation type="journal article" date="2013" name="Genome Announc.">
        <title>Draft Genome Sequence of an Alphaproteobacterium, Caenispirillum salinarum AK4(T), Isolated from a Solar Saltern.</title>
        <authorList>
            <person name="Khatri I."/>
            <person name="Singh A."/>
            <person name="Korpole S."/>
            <person name="Pinnaka A.K."/>
            <person name="Subramanian S."/>
        </authorList>
    </citation>
    <scope>NUCLEOTIDE SEQUENCE [LARGE SCALE GENOMIC DNA]</scope>
    <source>
        <strain evidence="4 5">AK4</strain>
    </source>
</reference>
<comment type="similarity">
    <text evidence="1">Belongs to the non-flavoprotein flavin reductase family.</text>
</comment>
<dbReference type="InterPro" id="IPR012349">
    <property type="entry name" value="Split_barrel_FMN-bd"/>
</dbReference>
<sequence>MSIDERSFRKALGCFPSGVAVVTTTDAAGRPVGVTVSSFTSLSLHPPLVLFCLDRNTRNIDAFRDGGFSVNVLREDQREVSIRFASRRDDKFEGLAVTPGTTGAPVLPDSLAVLDCVVESVAEGGDHLIFIGKVERVDYQAGGQPLVYFRGAYATVDS</sequence>
<dbReference type="eggNOG" id="COG1853">
    <property type="taxonomic scope" value="Bacteria"/>
</dbReference>
<dbReference type="STRING" id="1238182.C882_3985"/>
<protein>
    <submittedName>
        <fullName evidence="4">Flavin reductase-like protein</fullName>
    </submittedName>
</protein>
<dbReference type="InterPro" id="IPR050268">
    <property type="entry name" value="NADH-dep_flavin_reductase"/>
</dbReference>
<evidence type="ECO:0000256" key="2">
    <source>
        <dbReference type="ARBA" id="ARBA00023002"/>
    </source>
</evidence>
<evidence type="ECO:0000259" key="3">
    <source>
        <dbReference type="SMART" id="SM00903"/>
    </source>
</evidence>
<name>K9H239_9PROT</name>
<evidence type="ECO:0000256" key="1">
    <source>
        <dbReference type="ARBA" id="ARBA00008898"/>
    </source>
</evidence>